<dbReference type="Gene3D" id="3.10.350.10">
    <property type="entry name" value="LysM domain"/>
    <property type="match status" value="1"/>
</dbReference>
<dbReference type="SUPFAM" id="SSF54106">
    <property type="entry name" value="LysM domain"/>
    <property type="match status" value="1"/>
</dbReference>
<reference evidence="5 6" key="1">
    <citation type="submission" date="2015-05" db="EMBL/GenBank/DDBJ databases">
        <title>Genome sequencing and analysis of members of genus Stenotrophomonas.</title>
        <authorList>
            <person name="Patil P.P."/>
            <person name="Midha S."/>
            <person name="Patil P.B."/>
        </authorList>
    </citation>
    <scope>NUCLEOTIDE SEQUENCE [LARGE SCALE GENOMIC DNA]</scope>
    <source>
        <strain evidence="5 6">JCM 16244</strain>
    </source>
</reference>
<evidence type="ECO:0000256" key="3">
    <source>
        <dbReference type="ARBA" id="ARBA00072219"/>
    </source>
</evidence>
<evidence type="ECO:0000313" key="6">
    <source>
        <dbReference type="Proteomes" id="UP000050940"/>
    </source>
</evidence>
<dbReference type="PANTHER" id="PTHR34700">
    <property type="entry name" value="POTASSIUM BINDING PROTEIN KBP"/>
    <property type="match status" value="1"/>
</dbReference>
<dbReference type="InterPro" id="IPR018392">
    <property type="entry name" value="LysM"/>
</dbReference>
<gene>
    <name evidence="5" type="ORF">ABB34_11625</name>
</gene>
<evidence type="ECO:0000313" key="5">
    <source>
        <dbReference type="EMBL" id="KRG83556.1"/>
    </source>
</evidence>
<dbReference type="InterPro" id="IPR052196">
    <property type="entry name" value="Bact_Kbp"/>
</dbReference>
<evidence type="ECO:0000256" key="1">
    <source>
        <dbReference type="ARBA" id="ARBA00004496"/>
    </source>
</evidence>
<dbReference type="Pfam" id="PF01476">
    <property type="entry name" value="LysM"/>
    <property type="match status" value="1"/>
</dbReference>
<organism evidence="5 6">
    <name type="scientific">Stenotrophomonas daejeonensis</name>
    <dbReference type="NCBI Taxonomy" id="659018"/>
    <lineage>
        <taxon>Bacteria</taxon>
        <taxon>Pseudomonadati</taxon>
        <taxon>Pseudomonadota</taxon>
        <taxon>Gammaproteobacteria</taxon>
        <taxon>Lysobacterales</taxon>
        <taxon>Lysobacteraceae</taxon>
        <taxon>Stenotrophomonas</taxon>
    </lineage>
</organism>
<comment type="subcellular location">
    <subcellularLocation>
        <location evidence="1">Cytoplasm</location>
    </subcellularLocation>
</comment>
<accession>A0A0R0E0W3</accession>
<keyword evidence="6" id="KW-1185">Reference proteome</keyword>
<evidence type="ECO:0000256" key="2">
    <source>
        <dbReference type="ARBA" id="ARBA00022490"/>
    </source>
</evidence>
<dbReference type="SMART" id="SM00257">
    <property type="entry name" value="LysM"/>
    <property type="match status" value="1"/>
</dbReference>
<dbReference type="FunFam" id="3.10.350.10:FF:000001">
    <property type="entry name" value="Peptidoglycan-binding protein LysM"/>
    <property type="match status" value="1"/>
</dbReference>
<keyword evidence="2" id="KW-0963">Cytoplasm</keyword>
<dbReference type="Proteomes" id="UP000050940">
    <property type="component" value="Unassembled WGS sequence"/>
</dbReference>
<proteinExistence type="predicted"/>
<dbReference type="CDD" id="cd00118">
    <property type="entry name" value="LysM"/>
    <property type="match status" value="1"/>
</dbReference>
<dbReference type="GO" id="GO:0005737">
    <property type="term" value="C:cytoplasm"/>
    <property type="evidence" value="ECO:0007669"/>
    <property type="project" value="UniProtKB-SubCell"/>
</dbReference>
<feature type="domain" description="LysM" evidence="4">
    <location>
        <begin position="45"/>
        <end position="94"/>
    </location>
</feature>
<dbReference type="RefSeq" id="WP_057641489.1">
    <property type="nucleotide sequence ID" value="NZ_LDJP01000069.1"/>
</dbReference>
<dbReference type="PANTHER" id="PTHR34700:SF4">
    <property type="entry name" value="PHAGE-LIKE ELEMENT PBSX PROTEIN XKDP"/>
    <property type="match status" value="1"/>
</dbReference>
<dbReference type="STRING" id="659018.ABB34_11625"/>
<protein>
    <recommendedName>
        <fullName evidence="3">Potassium binding protein Kbp</fullName>
    </recommendedName>
</protein>
<dbReference type="InterPro" id="IPR036779">
    <property type="entry name" value="LysM_dom_sf"/>
</dbReference>
<dbReference type="AlphaFoldDB" id="A0A0R0E0W3"/>
<dbReference type="EMBL" id="LDJP01000069">
    <property type="protein sequence ID" value="KRG83556.1"/>
    <property type="molecule type" value="Genomic_DNA"/>
</dbReference>
<dbReference type="PATRIC" id="fig|659018.3.peg.2433"/>
<name>A0A0R0E0W3_9GAMM</name>
<sequence length="99" mass="10566">MGTDKKADFSGVTSTVDSTAEVVPKADFSGVTATVDSTAEIVGGQQYTVQKGDNLSKIAKAQLGDANAWKRIFEANRDVLDNPDRIFPGQVLKIPPRQA</sequence>
<dbReference type="PROSITE" id="PS51782">
    <property type="entry name" value="LYSM"/>
    <property type="match status" value="1"/>
</dbReference>
<comment type="caution">
    <text evidence="5">The sequence shown here is derived from an EMBL/GenBank/DDBJ whole genome shotgun (WGS) entry which is preliminary data.</text>
</comment>
<evidence type="ECO:0000259" key="4">
    <source>
        <dbReference type="PROSITE" id="PS51782"/>
    </source>
</evidence>
<dbReference type="OrthoDB" id="370541at2"/>